<dbReference type="Pfam" id="PF00975">
    <property type="entry name" value="Thioesterase"/>
    <property type="match status" value="1"/>
</dbReference>
<evidence type="ECO:0000313" key="3">
    <source>
        <dbReference type="EMBL" id="TDQ49210.1"/>
    </source>
</evidence>
<organism evidence="3 4">
    <name type="scientific">Actinorugispora endophytica</name>
    <dbReference type="NCBI Taxonomy" id="1605990"/>
    <lineage>
        <taxon>Bacteria</taxon>
        <taxon>Bacillati</taxon>
        <taxon>Actinomycetota</taxon>
        <taxon>Actinomycetes</taxon>
        <taxon>Streptosporangiales</taxon>
        <taxon>Nocardiopsidaceae</taxon>
        <taxon>Actinorugispora</taxon>
    </lineage>
</organism>
<comment type="similarity">
    <text evidence="1">Belongs to the thioesterase family.</text>
</comment>
<comment type="caution">
    <text evidence="3">The sequence shown here is derived from an EMBL/GenBank/DDBJ whole genome shotgun (WGS) entry which is preliminary data.</text>
</comment>
<dbReference type="InterPro" id="IPR012223">
    <property type="entry name" value="TEII"/>
</dbReference>
<evidence type="ECO:0000259" key="2">
    <source>
        <dbReference type="Pfam" id="PF00975"/>
    </source>
</evidence>
<sequence length="242" mass="25893">MSQARTTTTTRPGAHRFPGPETGANLVCFVHAGALPTVYQPWSAELAGRFGVWVGTVRHHDAAGGAGPMWKGYAERQADALEAVTGPLTLYGHSMGAVSAYETARELRRRGRDLVRLVVSGCDAPHLRVNADLPRDPVELVRTVAGLYGGIPEMILAEPELAQVFGEELRADFDALAAYTWTPGAPLDIPLTVAGGTTDPVVSEAGLRAWAEHTTGAFRLERLPGSHFFTDDERPALLALMG</sequence>
<proteinExistence type="inferred from homology"/>
<evidence type="ECO:0000313" key="4">
    <source>
        <dbReference type="Proteomes" id="UP000295281"/>
    </source>
</evidence>
<evidence type="ECO:0000256" key="1">
    <source>
        <dbReference type="ARBA" id="ARBA00007169"/>
    </source>
</evidence>
<dbReference type="EMBL" id="SNYN01000016">
    <property type="protein sequence ID" value="TDQ49210.1"/>
    <property type="molecule type" value="Genomic_DNA"/>
</dbReference>
<dbReference type="InterPro" id="IPR001031">
    <property type="entry name" value="Thioesterase"/>
</dbReference>
<name>A0A4R6UPR5_9ACTN</name>
<dbReference type="Gene3D" id="3.40.50.1820">
    <property type="entry name" value="alpha/beta hydrolase"/>
    <property type="match status" value="1"/>
</dbReference>
<dbReference type="OrthoDB" id="8480037at2"/>
<dbReference type="AlphaFoldDB" id="A0A4R6UPR5"/>
<dbReference type="GO" id="GO:0008610">
    <property type="term" value="P:lipid biosynthetic process"/>
    <property type="evidence" value="ECO:0007669"/>
    <property type="project" value="TreeGrafter"/>
</dbReference>
<dbReference type="PANTHER" id="PTHR11487:SF0">
    <property type="entry name" value="S-ACYL FATTY ACID SYNTHASE THIOESTERASE, MEDIUM CHAIN"/>
    <property type="match status" value="1"/>
</dbReference>
<dbReference type="PANTHER" id="PTHR11487">
    <property type="entry name" value="THIOESTERASE"/>
    <property type="match status" value="1"/>
</dbReference>
<dbReference type="Proteomes" id="UP000295281">
    <property type="component" value="Unassembled WGS sequence"/>
</dbReference>
<dbReference type="SUPFAM" id="SSF53474">
    <property type="entry name" value="alpha/beta-Hydrolases"/>
    <property type="match status" value="1"/>
</dbReference>
<gene>
    <name evidence="3" type="ORF">EV190_1166</name>
</gene>
<dbReference type="RefSeq" id="WP_133742487.1">
    <property type="nucleotide sequence ID" value="NZ_SNYN01000016.1"/>
</dbReference>
<feature type="domain" description="Thioesterase" evidence="2">
    <location>
        <begin position="25"/>
        <end position="236"/>
    </location>
</feature>
<reference evidence="3 4" key="1">
    <citation type="submission" date="2019-03" db="EMBL/GenBank/DDBJ databases">
        <title>Genomic Encyclopedia of Type Strains, Phase IV (KMG-IV): sequencing the most valuable type-strain genomes for metagenomic binning, comparative biology and taxonomic classification.</title>
        <authorList>
            <person name="Goeker M."/>
        </authorList>
    </citation>
    <scope>NUCLEOTIDE SEQUENCE [LARGE SCALE GENOMIC DNA]</scope>
    <source>
        <strain evidence="3 4">DSM 46770</strain>
    </source>
</reference>
<protein>
    <submittedName>
        <fullName evidence="3">Surfactin synthase thioesterase subunit</fullName>
    </submittedName>
</protein>
<accession>A0A4R6UPR5</accession>
<keyword evidence="4" id="KW-1185">Reference proteome</keyword>
<dbReference type="InterPro" id="IPR029058">
    <property type="entry name" value="AB_hydrolase_fold"/>
</dbReference>